<dbReference type="InterPro" id="IPR010982">
    <property type="entry name" value="Lambda_DNA-bd_dom_sf"/>
</dbReference>
<keyword evidence="3" id="KW-1185">Reference proteome</keyword>
<sequence length="270" mass="30685">MADSRLAKWYITAELIALRTILGLTEAGLANLLGVSPGTIRNWESGKTVPLRSVAKDIGQMAGVEQSRIDFLCFVIDNYKVPGLVANLHTRNVRMVEQAERTYGYIFKFEPEYVPGPLQLSGYQDEVLPNSKDGRTESRKRRIARGKVLKDRVGGPRVELLIGYNALRHLRFMTHWDRQIEALLEASERENWEIRVIDGLHRGSRGGFERYIPAGHISAGPGFVYTESLDQSRYLEDEQTLGWYDELRRAIWEPAKPIREIFSGGIQLLA</sequence>
<comment type="caution">
    <text evidence="2">The sequence shown here is derived from an EMBL/GenBank/DDBJ whole genome shotgun (WGS) entry which is preliminary data.</text>
</comment>
<dbReference type="InterPro" id="IPR043917">
    <property type="entry name" value="DUF5753"/>
</dbReference>
<dbReference type="PROSITE" id="PS50943">
    <property type="entry name" value="HTH_CROC1"/>
    <property type="match status" value="1"/>
</dbReference>
<accession>A0ABW2D558</accession>
<organism evidence="2 3">
    <name type="scientific">Glycomyces mayteni</name>
    <dbReference type="NCBI Taxonomy" id="543887"/>
    <lineage>
        <taxon>Bacteria</taxon>
        <taxon>Bacillati</taxon>
        <taxon>Actinomycetota</taxon>
        <taxon>Actinomycetes</taxon>
        <taxon>Glycomycetales</taxon>
        <taxon>Glycomycetaceae</taxon>
        <taxon>Glycomyces</taxon>
    </lineage>
</organism>
<dbReference type="CDD" id="cd00093">
    <property type="entry name" value="HTH_XRE"/>
    <property type="match status" value="1"/>
</dbReference>
<evidence type="ECO:0000259" key="1">
    <source>
        <dbReference type="PROSITE" id="PS50943"/>
    </source>
</evidence>
<dbReference type="Proteomes" id="UP001596470">
    <property type="component" value="Unassembled WGS sequence"/>
</dbReference>
<gene>
    <name evidence="2" type="ORF">ACFQS3_05480</name>
</gene>
<evidence type="ECO:0000313" key="3">
    <source>
        <dbReference type="Proteomes" id="UP001596470"/>
    </source>
</evidence>
<evidence type="ECO:0000313" key="2">
    <source>
        <dbReference type="EMBL" id="MFC6956646.1"/>
    </source>
</evidence>
<proteinExistence type="predicted"/>
<dbReference type="Pfam" id="PF19054">
    <property type="entry name" value="DUF5753"/>
    <property type="match status" value="1"/>
</dbReference>
<dbReference type="Gene3D" id="1.10.260.40">
    <property type="entry name" value="lambda repressor-like DNA-binding domains"/>
    <property type="match status" value="1"/>
</dbReference>
<dbReference type="EMBL" id="JBHSYS010000001">
    <property type="protein sequence ID" value="MFC6956646.1"/>
    <property type="molecule type" value="Genomic_DNA"/>
</dbReference>
<protein>
    <submittedName>
        <fullName evidence="2">Scr1 family TA system antitoxin-like transcriptional regulator</fullName>
    </submittedName>
</protein>
<dbReference type="InterPro" id="IPR001387">
    <property type="entry name" value="Cro/C1-type_HTH"/>
</dbReference>
<feature type="domain" description="HTH cro/C1-type" evidence="1">
    <location>
        <begin position="15"/>
        <end position="50"/>
    </location>
</feature>
<dbReference type="Pfam" id="PF01381">
    <property type="entry name" value="HTH_3"/>
    <property type="match status" value="1"/>
</dbReference>
<reference evidence="3" key="1">
    <citation type="journal article" date="2019" name="Int. J. Syst. Evol. Microbiol.">
        <title>The Global Catalogue of Microorganisms (GCM) 10K type strain sequencing project: providing services to taxonomists for standard genome sequencing and annotation.</title>
        <authorList>
            <consortium name="The Broad Institute Genomics Platform"/>
            <consortium name="The Broad Institute Genome Sequencing Center for Infectious Disease"/>
            <person name="Wu L."/>
            <person name="Ma J."/>
        </authorList>
    </citation>
    <scope>NUCLEOTIDE SEQUENCE [LARGE SCALE GENOMIC DNA]</scope>
    <source>
        <strain evidence="3">KACC 12634</strain>
    </source>
</reference>
<name>A0ABW2D558_9ACTN</name>
<dbReference type="RefSeq" id="WP_382354943.1">
    <property type="nucleotide sequence ID" value="NZ_JBHMBP010000004.1"/>
</dbReference>
<dbReference type="SUPFAM" id="SSF47413">
    <property type="entry name" value="lambda repressor-like DNA-binding domains"/>
    <property type="match status" value="1"/>
</dbReference>